<name>A0A1A9V4I1_GLOAU</name>
<feature type="transmembrane region" description="Helical" evidence="1">
    <location>
        <begin position="30"/>
        <end position="51"/>
    </location>
</feature>
<protein>
    <submittedName>
        <fullName evidence="2">Uncharacterized protein</fullName>
    </submittedName>
</protein>
<evidence type="ECO:0000313" key="3">
    <source>
        <dbReference type="Proteomes" id="UP000078200"/>
    </source>
</evidence>
<dbReference type="AlphaFoldDB" id="A0A1A9V4I1"/>
<sequence>MVIFRKKVQFAGEIRTALIHRRICIRLGDVTLNVVIYLILFVPLASIRILALPKKAVNFKTKSDYNNVKY</sequence>
<keyword evidence="3" id="KW-1185">Reference proteome</keyword>
<dbReference type="EnsemblMetazoa" id="GAUT025606-RA">
    <property type="protein sequence ID" value="GAUT025606-PA"/>
    <property type="gene ID" value="GAUT025606"/>
</dbReference>
<organism evidence="2 3">
    <name type="scientific">Glossina austeni</name>
    <name type="common">Savannah tsetse fly</name>
    <dbReference type="NCBI Taxonomy" id="7395"/>
    <lineage>
        <taxon>Eukaryota</taxon>
        <taxon>Metazoa</taxon>
        <taxon>Ecdysozoa</taxon>
        <taxon>Arthropoda</taxon>
        <taxon>Hexapoda</taxon>
        <taxon>Insecta</taxon>
        <taxon>Pterygota</taxon>
        <taxon>Neoptera</taxon>
        <taxon>Endopterygota</taxon>
        <taxon>Diptera</taxon>
        <taxon>Brachycera</taxon>
        <taxon>Muscomorpha</taxon>
        <taxon>Hippoboscoidea</taxon>
        <taxon>Glossinidae</taxon>
        <taxon>Glossina</taxon>
    </lineage>
</organism>
<evidence type="ECO:0000256" key="1">
    <source>
        <dbReference type="SAM" id="Phobius"/>
    </source>
</evidence>
<keyword evidence="1" id="KW-0472">Membrane</keyword>
<proteinExistence type="predicted"/>
<keyword evidence="1" id="KW-0812">Transmembrane</keyword>
<dbReference type="VEuPathDB" id="VectorBase:GAUT025606"/>
<keyword evidence="1" id="KW-1133">Transmembrane helix</keyword>
<accession>A0A1A9V4I1</accession>
<evidence type="ECO:0000313" key="2">
    <source>
        <dbReference type="EnsemblMetazoa" id="GAUT025606-PA"/>
    </source>
</evidence>
<dbReference type="Proteomes" id="UP000078200">
    <property type="component" value="Unassembled WGS sequence"/>
</dbReference>
<reference evidence="2" key="1">
    <citation type="submission" date="2020-05" db="UniProtKB">
        <authorList>
            <consortium name="EnsemblMetazoa"/>
        </authorList>
    </citation>
    <scope>IDENTIFICATION</scope>
    <source>
        <strain evidence="2">TTRI</strain>
    </source>
</reference>